<keyword evidence="3" id="KW-0560">Oxidoreductase</keyword>
<keyword evidence="6" id="KW-1185">Reference proteome</keyword>
<reference evidence="5 6" key="1">
    <citation type="journal article" date="2014" name="BMC Genomics">
        <title>Genome sequencing of four Aureobasidium pullulans varieties: biotechnological potential, stress tolerance, and description of new species.</title>
        <authorList>
            <person name="Gostin Ar C."/>
            <person name="Ohm R.A."/>
            <person name="Kogej T."/>
            <person name="Sonjak S."/>
            <person name="Turk M."/>
            <person name="Zajc J."/>
            <person name="Zalar P."/>
            <person name="Grube M."/>
            <person name="Sun H."/>
            <person name="Han J."/>
            <person name="Sharma A."/>
            <person name="Chiniquy J."/>
            <person name="Ngan C.Y."/>
            <person name="Lipzen A."/>
            <person name="Barry K."/>
            <person name="Grigoriev I.V."/>
            <person name="Gunde-Cimerman N."/>
        </authorList>
    </citation>
    <scope>NUCLEOTIDE SEQUENCE [LARGE SCALE GENOMIC DNA]</scope>
    <source>
        <strain evidence="5 6">EXF-2481</strain>
    </source>
</reference>
<evidence type="ECO:0000256" key="4">
    <source>
        <dbReference type="SAM" id="MobiDB-lite"/>
    </source>
</evidence>
<dbReference type="OMA" id="VCPWATD"/>
<dbReference type="Gene3D" id="3.40.50.720">
    <property type="entry name" value="NAD(P)-binding Rossmann-like Domain"/>
    <property type="match status" value="1"/>
</dbReference>
<evidence type="ECO:0008006" key="7">
    <source>
        <dbReference type="Google" id="ProtNLM"/>
    </source>
</evidence>
<dbReference type="InParanoid" id="A0A074YDM7"/>
<dbReference type="InterPro" id="IPR020904">
    <property type="entry name" value="Sc_DH/Rdtase_CS"/>
</dbReference>
<dbReference type="OrthoDB" id="37659at2759"/>
<comment type="similarity">
    <text evidence="1">Belongs to the short-chain dehydrogenases/reductases (SDR) family.</text>
</comment>
<dbReference type="InterPro" id="IPR002347">
    <property type="entry name" value="SDR_fam"/>
</dbReference>
<dbReference type="AlphaFoldDB" id="A0A074YDM7"/>
<gene>
    <name evidence="5" type="ORF">AUEXF2481DRAFT_29278</name>
</gene>
<dbReference type="PRINTS" id="PR00081">
    <property type="entry name" value="GDHRDH"/>
</dbReference>
<dbReference type="Pfam" id="PF00106">
    <property type="entry name" value="adh_short"/>
    <property type="match status" value="1"/>
</dbReference>
<dbReference type="PROSITE" id="PS00061">
    <property type="entry name" value="ADH_SHORT"/>
    <property type="match status" value="1"/>
</dbReference>
<name>A0A074YDM7_AURSE</name>
<protein>
    <recommendedName>
        <fullName evidence="7">3-hydroxyacyl-CoA dehydrogenase</fullName>
    </recommendedName>
</protein>
<evidence type="ECO:0000313" key="6">
    <source>
        <dbReference type="Proteomes" id="UP000030641"/>
    </source>
</evidence>
<evidence type="ECO:0000313" key="5">
    <source>
        <dbReference type="EMBL" id="KEQ95860.1"/>
    </source>
</evidence>
<evidence type="ECO:0000256" key="1">
    <source>
        <dbReference type="ARBA" id="ARBA00006484"/>
    </source>
</evidence>
<dbReference type="GO" id="GO:0016491">
    <property type="term" value="F:oxidoreductase activity"/>
    <property type="evidence" value="ECO:0007669"/>
    <property type="project" value="UniProtKB-KW"/>
</dbReference>
<dbReference type="STRING" id="1043005.A0A074YDM7"/>
<dbReference type="PANTHER" id="PTHR43180">
    <property type="entry name" value="3-OXOACYL-(ACYL-CARRIER-PROTEIN) REDUCTASE (AFU_ORTHOLOGUE AFUA_6G11210)"/>
    <property type="match status" value="1"/>
</dbReference>
<evidence type="ECO:0000256" key="2">
    <source>
        <dbReference type="ARBA" id="ARBA00022857"/>
    </source>
</evidence>
<feature type="region of interest" description="Disordered" evidence="4">
    <location>
        <begin position="299"/>
        <end position="319"/>
    </location>
</feature>
<sequence>MSRFEPPALEDKLQGRVVVLTGGALGIGSELVRLLHSAGSHVFFGDVLIPQGEALEKELTATSKPGQQVKFLYTNVQDHLANLGLFDLAYKTCGRVDHAASVAGINREQNIADPELTLESVKRDVCCSIDVIDTKEPDIDDSLDVNLRGPILFSRIASVYLRQPPLNDKSSTAAADKSLTLVSSVAGFTEAPGLAVYSAGKHGVYGLMRALRKVLIKSSPYAIRTNAVCPWMTETRMVTGIDADWREAGLPRNKAIDVARVIAGAMVADSLNGEALYVEGGRAWSIEEGIERTQPQWMGEKQSKDFQKGQEVLGTGDNW</sequence>
<dbReference type="EMBL" id="KL584758">
    <property type="protein sequence ID" value="KEQ95860.1"/>
    <property type="molecule type" value="Genomic_DNA"/>
</dbReference>
<keyword evidence="2" id="KW-0521">NADP</keyword>
<accession>A0A074YDM7</accession>
<dbReference type="Proteomes" id="UP000030641">
    <property type="component" value="Unassembled WGS sequence"/>
</dbReference>
<organism evidence="5 6">
    <name type="scientific">Aureobasidium subglaciale (strain EXF-2481)</name>
    <name type="common">Aureobasidium pullulans var. subglaciale</name>
    <dbReference type="NCBI Taxonomy" id="1043005"/>
    <lineage>
        <taxon>Eukaryota</taxon>
        <taxon>Fungi</taxon>
        <taxon>Dikarya</taxon>
        <taxon>Ascomycota</taxon>
        <taxon>Pezizomycotina</taxon>
        <taxon>Dothideomycetes</taxon>
        <taxon>Dothideomycetidae</taxon>
        <taxon>Dothideales</taxon>
        <taxon>Saccotheciaceae</taxon>
        <taxon>Aureobasidium</taxon>
    </lineage>
</organism>
<proteinExistence type="inferred from homology"/>
<dbReference type="RefSeq" id="XP_013344179.1">
    <property type="nucleotide sequence ID" value="XM_013488725.1"/>
</dbReference>
<dbReference type="SUPFAM" id="SSF51735">
    <property type="entry name" value="NAD(P)-binding Rossmann-fold domains"/>
    <property type="match status" value="1"/>
</dbReference>
<evidence type="ECO:0000256" key="3">
    <source>
        <dbReference type="ARBA" id="ARBA00023002"/>
    </source>
</evidence>
<dbReference type="InterPro" id="IPR036291">
    <property type="entry name" value="NAD(P)-bd_dom_sf"/>
</dbReference>
<dbReference type="PANTHER" id="PTHR43180:SF86">
    <property type="entry name" value="DEHYDROGENASE, PUTATIVE (AFU_ORTHOLOGUE AFUA_3G00290)-RELATED"/>
    <property type="match status" value="1"/>
</dbReference>
<dbReference type="HOGENOM" id="CLU_010194_13_1_1"/>
<dbReference type="GeneID" id="25363928"/>